<dbReference type="PANTHER" id="PTHR33738:SF21">
    <property type="entry name" value="TPRXL"/>
    <property type="match status" value="1"/>
</dbReference>
<feature type="compositionally biased region" description="Polar residues" evidence="1">
    <location>
        <begin position="55"/>
        <end position="64"/>
    </location>
</feature>
<evidence type="ECO:0000313" key="3">
    <source>
        <dbReference type="Proteomes" id="UP000235145"/>
    </source>
</evidence>
<comment type="caution">
    <text evidence="2">The sequence shown here is derived from an EMBL/GenBank/DDBJ whole genome shotgun (WGS) entry which is preliminary data.</text>
</comment>
<organism evidence="2 3">
    <name type="scientific">Lactuca sativa</name>
    <name type="common">Garden lettuce</name>
    <dbReference type="NCBI Taxonomy" id="4236"/>
    <lineage>
        <taxon>Eukaryota</taxon>
        <taxon>Viridiplantae</taxon>
        <taxon>Streptophyta</taxon>
        <taxon>Embryophyta</taxon>
        <taxon>Tracheophyta</taxon>
        <taxon>Spermatophyta</taxon>
        <taxon>Magnoliopsida</taxon>
        <taxon>eudicotyledons</taxon>
        <taxon>Gunneridae</taxon>
        <taxon>Pentapetalae</taxon>
        <taxon>asterids</taxon>
        <taxon>campanulids</taxon>
        <taxon>Asterales</taxon>
        <taxon>Asteraceae</taxon>
        <taxon>Cichorioideae</taxon>
        <taxon>Cichorieae</taxon>
        <taxon>Lactucinae</taxon>
        <taxon>Lactuca</taxon>
    </lineage>
</organism>
<dbReference type="PANTHER" id="PTHR33738">
    <property type="entry name" value="EMB|CAB82975.1"/>
    <property type="match status" value="1"/>
</dbReference>
<proteinExistence type="predicted"/>
<sequence>MDQRKPQSRGSSSSSSSFTENLFGPKDPSAATSSGLFSSVFGPSSTGLGKDSSHSKNTGASNKQEFGGPYGSGKHSTPDHKTQRCIGEKDGNPIYQNETAEPSYLSSSIYYGGQEVYSPNSQPCRPHHSVMRIQTITPLQGEIGGKVLSTIKSLSVLCMTKEGGDNGNMVNNPKVWPELMLML</sequence>
<protein>
    <submittedName>
        <fullName evidence="2">Uncharacterized protein</fullName>
    </submittedName>
</protein>
<accession>A0A9R1WDB9</accession>
<dbReference type="EMBL" id="NBSK02000002">
    <property type="protein sequence ID" value="KAJ0220238.1"/>
    <property type="molecule type" value="Genomic_DNA"/>
</dbReference>
<feature type="region of interest" description="Disordered" evidence="1">
    <location>
        <begin position="1"/>
        <end position="98"/>
    </location>
</feature>
<feature type="compositionally biased region" description="Basic and acidic residues" evidence="1">
    <location>
        <begin position="76"/>
        <end position="91"/>
    </location>
</feature>
<feature type="compositionally biased region" description="Polar residues" evidence="1">
    <location>
        <begin position="30"/>
        <end position="47"/>
    </location>
</feature>
<reference evidence="2 3" key="1">
    <citation type="journal article" date="2017" name="Nat. Commun.">
        <title>Genome assembly with in vitro proximity ligation data and whole-genome triplication in lettuce.</title>
        <authorList>
            <person name="Reyes-Chin-Wo S."/>
            <person name="Wang Z."/>
            <person name="Yang X."/>
            <person name="Kozik A."/>
            <person name="Arikit S."/>
            <person name="Song C."/>
            <person name="Xia L."/>
            <person name="Froenicke L."/>
            <person name="Lavelle D.O."/>
            <person name="Truco M.J."/>
            <person name="Xia R."/>
            <person name="Zhu S."/>
            <person name="Xu C."/>
            <person name="Xu H."/>
            <person name="Xu X."/>
            <person name="Cox K."/>
            <person name="Korf I."/>
            <person name="Meyers B.C."/>
            <person name="Michelmore R.W."/>
        </authorList>
    </citation>
    <scope>NUCLEOTIDE SEQUENCE [LARGE SCALE GENOMIC DNA]</scope>
    <source>
        <strain evidence="3">cv. Salinas</strain>
        <tissue evidence="2">Seedlings</tissue>
    </source>
</reference>
<evidence type="ECO:0000313" key="2">
    <source>
        <dbReference type="EMBL" id="KAJ0220238.1"/>
    </source>
</evidence>
<dbReference type="Proteomes" id="UP000235145">
    <property type="component" value="Unassembled WGS sequence"/>
</dbReference>
<keyword evidence="3" id="KW-1185">Reference proteome</keyword>
<gene>
    <name evidence="2" type="ORF">LSAT_V11C200093600</name>
</gene>
<dbReference type="AlphaFoldDB" id="A0A9R1WDB9"/>
<name>A0A9R1WDB9_LACSA</name>
<evidence type="ECO:0000256" key="1">
    <source>
        <dbReference type="SAM" id="MobiDB-lite"/>
    </source>
</evidence>